<dbReference type="RefSeq" id="WP_109745044.1">
    <property type="nucleotide sequence ID" value="NZ_QGGO01000035.1"/>
</dbReference>
<dbReference type="EMBL" id="QGGO01000035">
    <property type="protein sequence ID" value="PWK17470.1"/>
    <property type="molecule type" value="Genomic_DNA"/>
</dbReference>
<reference evidence="2 3" key="1">
    <citation type="submission" date="2018-05" db="EMBL/GenBank/DDBJ databases">
        <title>Genomic Encyclopedia of Archaeal and Bacterial Type Strains, Phase II (KMG-II): from individual species to whole genera.</title>
        <authorList>
            <person name="Goeker M."/>
        </authorList>
    </citation>
    <scope>NUCLEOTIDE SEQUENCE [LARGE SCALE GENOMIC DNA]</scope>
    <source>
        <strain evidence="2 3">DSM 22214</strain>
    </source>
</reference>
<dbReference type="Proteomes" id="UP000245489">
    <property type="component" value="Unassembled WGS sequence"/>
</dbReference>
<dbReference type="OrthoDB" id="1430683at2"/>
<comment type="caution">
    <text evidence="2">The sequence shown here is derived from an EMBL/GenBank/DDBJ whole genome shotgun (WGS) entry which is preliminary data.</text>
</comment>
<dbReference type="InterPro" id="IPR007492">
    <property type="entry name" value="LytTR_DNA-bd_dom"/>
</dbReference>
<organism evidence="2 3">
    <name type="scientific">Arcicella aurantiaca</name>
    <dbReference type="NCBI Taxonomy" id="591202"/>
    <lineage>
        <taxon>Bacteria</taxon>
        <taxon>Pseudomonadati</taxon>
        <taxon>Bacteroidota</taxon>
        <taxon>Cytophagia</taxon>
        <taxon>Cytophagales</taxon>
        <taxon>Flectobacillaceae</taxon>
        <taxon>Arcicella</taxon>
    </lineage>
</organism>
<dbReference type="PANTHER" id="PTHR37299:SF1">
    <property type="entry name" value="STAGE 0 SPORULATION PROTEIN A HOMOLOG"/>
    <property type="match status" value="1"/>
</dbReference>
<evidence type="ECO:0000313" key="2">
    <source>
        <dbReference type="EMBL" id="PWK17470.1"/>
    </source>
</evidence>
<dbReference type="GO" id="GO:0003677">
    <property type="term" value="F:DNA binding"/>
    <property type="evidence" value="ECO:0007669"/>
    <property type="project" value="InterPro"/>
</dbReference>
<name>A0A316E3K2_9BACT</name>
<keyword evidence="3" id="KW-1185">Reference proteome</keyword>
<dbReference type="SMART" id="SM00850">
    <property type="entry name" value="LytTR"/>
    <property type="match status" value="1"/>
</dbReference>
<dbReference type="PROSITE" id="PS50930">
    <property type="entry name" value="HTH_LYTTR"/>
    <property type="match status" value="1"/>
</dbReference>
<gene>
    <name evidence="2" type="ORF">LV89_04385</name>
</gene>
<dbReference type="GO" id="GO:0000156">
    <property type="term" value="F:phosphorelay response regulator activity"/>
    <property type="evidence" value="ECO:0007669"/>
    <property type="project" value="InterPro"/>
</dbReference>
<feature type="domain" description="HTH LytTR-type" evidence="1">
    <location>
        <begin position="13"/>
        <end position="115"/>
    </location>
</feature>
<proteinExistence type="predicted"/>
<dbReference type="Pfam" id="PF04397">
    <property type="entry name" value="LytTR"/>
    <property type="match status" value="1"/>
</dbReference>
<evidence type="ECO:0000313" key="3">
    <source>
        <dbReference type="Proteomes" id="UP000245489"/>
    </source>
</evidence>
<dbReference type="PANTHER" id="PTHR37299">
    <property type="entry name" value="TRANSCRIPTIONAL REGULATOR-RELATED"/>
    <property type="match status" value="1"/>
</dbReference>
<sequence length="115" mass="13769">MINPSQNTRFFLLPNKHKRKDKIPFDDILYLQGNINYTLIHLYNGKVKISPRTLLYHIQHSLNDSFIRIHRAFCVNKKHLKDTQEVDIKHVTHLFLKDETQLPVSRRKRNALQKL</sequence>
<protein>
    <submittedName>
        <fullName evidence="2">Two-component system LytT family response regulator</fullName>
    </submittedName>
</protein>
<accession>A0A316E3K2</accession>
<dbReference type="InterPro" id="IPR046947">
    <property type="entry name" value="LytR-like"/>
</dbReference>
<evidence type="ECO:0000259" key="1">
    <source>
        <dbReference type="PROSITE" id="PS50930"/>
    </source>
</evidence>
<dbReference type="Gene3D" id="2.40.50.1020">
    <property type="entry name" value="LytTr DNA-binding domain"/>
    <property type="match status" value="1"/>
</dbReference>
<dbReference type="AlphaFoldDB" id="A0A316E3K2"/>